<dbReference type="InterPro" id="IPR001128">
    <property type="entry name" value="Cyt_P450"/>
</dbReference>
<dbReference type="Gene3D" id="1.10.630.10">
    <property type="entry name" value="Cytochrome P450"/>
    <property type="match status" value="1"/>
</dbReference>
<proteinExistence type="inferred from homology"/>
<dbReference type="OrthoDB" id="3934656at2759"/>
<dbReference type="Proteomes" id="UP000758155">
    <property type="component" value="Unassembled WGS sequence"/>
</dbReference>
<dbReference type="GO" id="GO:0005506">
    <property type="term" value="F:iron ion binding"/>
    <property type="evidence" value="ECO:0007669"/>
    <property type="project" value="InterPro"/>
</dbReference>
<evidence type="ECO:0000313" key="2">
    <source>
        <dbReference type="EMBL" id="KAF3046326.1"/>
    </source>
</evidence>
<protein>
    <submittedName>
        <fullName evidence="2">Uncharacterized protein</fullName>
    </submittedName>
</protein>
<name>A0A9P5C660_9PLEO</name>
<accession>A0A9P5C660</accession>
<sequence>MPADRPGIVTSRHTRVTTEDNDDELFDINSPEQDLLSALMKLHQDKEARFKPSLQQEMKDQGIGRYSSYTDIVTKIPLFLAIMKESMRLYPPVGFFLPRIIPSTGTKICDTYLPPESFLPDRWLSDGKEQKREESGRIDAVWPGFGGRSRSFPGQRMGMMFVKKALTRLIEEFETETLGTPKWGP</sequence>
<dbReference type="GO" id="GO:0004497">
    <property type="term" value="F:monooxygenase activity"/>
    <property type="evidence" value="ECO:0007669"/>
    <property type="project" value="InterPro"/>
</dbReference>
<evidence type="ECO:0000313" key="3">
    <source>
        <dbReference type="Proteomes" id="UP000758155"/>
    </source>
</evidence>
<dbReference type="InterPro" id="IPR050121">
    <property type="entry name" value="Cytochrome_P450_monoxygenase"/>
</dbReference>
<comment type="similarity">
    <text evidence="1">Belongs to the cytochrome P450 family.</text>
</comment>
<dbReference type="SUPFAM" id="SSF48264">
    <property type="entry name" value="Cytochrome P450"/>
    <property type="match status" value="1"/>
</dbReference>
<comment type="caution">
    <text evidence="2">The sequence shown here is derived from an EMBL/GenBank/DDBJ whole genome shotgun (WGS) entry which is preliminary data.</text>
</comment>
<keyword evidence="3" id="KW-1185">Reference proteome</keyword>
<dbReference type="PANTHER" id="PTHR24305:SF166">
    <property type="entry name" value="CYTOCHROME P450 12A4, MITOCHONDRIAL-RELATED"/>
    <property type="match status" value="1"/>
</dbReference>
<dbReference type="AlphaFoldDB" id="A0A9P5C660"/>
<dbReference type="Pfam" id="PF00067">
    <property type="entry name" value="p450"/>
    <property type="match status" value="1"/>
</dbReference>
<dbReference type="EMBL" id="SWKV01000004">
    <property type="protein sequence ID" value="KAF3046326.1"/>
    <property type="molecule type" value="Genomic_DNA"/>
</dbReference>
<reference evidence="2" key="1">
    <citation type="submission" date="2019-04" db="EMBL/GenBank/DDBJ databases">
        <title>Sequencing of skin fungus with MAO and IRED activity.</title>
        <authorList>
            <person name="Marsaioli A.J."/>
            <person name="Bonatto J.M.C."/>
            <person name="Reis Junior O."/>
        </authorList>
    </citation>
    <scope>NUCLEOTIDE SEQUENCE</scope>
    <source>
        <strain evidence="2">28M1</strain>
    </source>
</reference>
<gene>
    <name evidence="2" type="ORF">E8E12_001396</name>
</gene>
<dbReference type="GO" id="GO:0016705">
    <property type="term" value="F:oxidoreductase activity, acting on paired donors, with incorporation or reduction of molecular oxygen"/>
    <property type="evidence" value="ECO:0007669"/>
    <property type="project" value="InterPro"/>
</dbReference>
<dbReference type="InterPro" id="IPR036396">
    <property type="entry name" value="Cyt_P450_sf"/>
</dbReference>
<dbReference type="PANTHER" id="PTHR24305">
    <property type="entry name" value="CYTOCHROME P450"/>
    <property type="match status" value="1"/>
</dbReference>
<evidence type="ECO:0000256" key="1">
    <source>
        <dbReference type="ARBA" id="ARBA00010617"/>
    </source>
</evidence>
<organism evidence="2 3">
    <name type="scientific">Didymella heteroderae</name>
    <dbReference type="NCBI Taxonomy" id="1769908"/>
    <lineage>
        <taxon>Eukaryota</taxon>
        <taxon>Fungi</taxon>
        <taxon>Dikarya</taxon>
        <taxon>Ascomycota</taxon>
        <taxon>Pezizomycotina</taxon>
        <taxon>Dothideomycetes</taxon>
        <taxon>Pleosporomycetidae</taxon>
        <taxon>Pleosporales</taxon>
        <taxon>Pleosporineae</taxon>
        <taxon>Didymellaceae</taxon>
        <taxon>Didymella</taxon>
    </lineage>
</organism>
<dbReference type="GO" id="GO:0020037">
    <property type="term" value="F:heme binding"/>
    <property type="evidence" value="ECO:0007669"/>
    <property type="project" value="InterPro"/>
</dbReference>